<protein>
    <submittedName>
        <fullName evidence="1">Uncharacterized protein</fullName>
    </submittedName>
</protein>
<gene>
    <name evidence="1" type="ORF">J2T19_000761</name>
</gene>
<name>A0ABT9W7W8_9BACL</name>
<accession>A0ABT9W7W8</accession>
<comment type="caution">
    <text evidence="1">The sequence shown here is derived from an EMBL/GenBank/DDBJ whole genome shotgun (WGS) entry which is preliminary data.</text>
</comment>
<dbReference type="RefSeq" id="WP_307213312.1">
    <property type="nucleotide sequence ID" value="NZ_JAUSTI010000002.1"/>
</dbReference>
<organism evidence="1 2">
    <name type="scientific">Paenibacillus tundrae</name>
    <dbReference type="NCBI Taxonomy" id="528187"/>
    <lineage>
        <taxon>Bacteria</taxon>
        <taxon>Bacillati</taxon>
        <taxon>Bacillota</taxon>
        <taxon>Bacilli</taxon>
        <taxon>Bacillales</taxon>
        <taxon>Paenibacillaceae</taxon>
        <taxon>Paenibacillus</taxon>
    </lineage>
</organism>
<reference evidence="1 2" key="1">
    <citation type="submission" date="2023-07" db="EMBL/GenBank/DDBJ databases">
        <title>Sorghum-associated microbial communities from plants grown in Nebraska, USA.</title>
        <authorList>
            <person name="Schachtman D."/>
        </authorList>
    </citation>
    <scope>NUCLEOTIDE SEQUENCE [LARGE SCALE GENOMIC DNA]</scope>
    <source>
        <strain evidence="1 2">DS1314</strain>
    </source>
</reference>
<keyword evidence="2" id="KW-1185">Reference proteome</keyword>
<dbReference type="Proteomes" id="UP001233836">
    <property type="component" value="Unassembled WGS sequence"/>
</dbReference>
<proteinExistence type="predicted"/>
<evidence type="ECO:0000313" key="2">
    <source>
        <dbReference type="Proteomes" id="UP001233836"/>
    </source>
</evidence>
<evidence type="ECO:0000313" key="1">
    <source>
        <dbReference type="EMBL" id="MDQ0169321.1"/>
    </source>
</evidence>
<sequence>MIGVQLFVHSTSELAKWQAITLEELPQNALVMYPKVDLGERFGG</sequence>
<dbReference type="EMBL" id="JAUSTI010000002">
    <property type="protein sequence ID" value="MDQ0169321.1"/>
    <property type="molecule type" value="Genomic_DNA"/>
</dbReference>